<comment type="caution">
    <text evidence="1">The sequence shown here is derived from an EMBL/GenBank/DDBJ whole genome shotgun (WGS) entry which is preliminary data.</text>
</comment>
<dbReference type="Proteomes" id="UP000718281">
    <property type="component" value="Unassembled WGS sequence"/>
</dbReference>
<sequence>MNEKAYKYLFSITNETGGLSPYNGCMQVFFYAFTVNGTQAPDYLHVTDYNNQAISTCACTSCISTSAALTALIAKIKLKDPSFVSPYPDFDGSQNTPATPSFMCVADNSTVDVVVTGGEYRDSENGLNTVIKWAVIDPATCNVMYVESATIGATPPRCPAGM</sequence>
<organism evidence="1 4">
    <name type="scientific">Candidatus Phosphoribacter hodrii</name>
    <dbReference type="NCBI Taxonomy" id="2953743"/>
    <lineage>
        <taxon>Bacteria</taxon>
        <taxon>Bacillati</taxon>
        <taxon>Actinomycetota</taxon>
        <taxon>Actinomycetes</taxon>
        <taxon>Micrococcales</taxon>
        <taxon>Dermatophilaceae</taxon>
        <taxon>Candidatus Phosphoribacter</taxon>
    </lineage>
</organism>
<reference evidence="4 5" key="1">
    <citation type="submission" date="2020-10" db="EMBL/GenBank/DDBJ databases">
        <title>Connecting structure to function with the recovery of over 1000 high-quality activated sludge metagenome-assembled genomes encoding full-length rRNA genes using long-read sequencing.</title>
        <authorList>
            <person name="Singleton C.M."/>
            <person name="Petriglieri F."/>
            <person name="Kristensen J.M."/>
            <person name="Kirkegaard R.H."/>
            <person name="Michaelsen T.Y."/>
            <person name="Andersen M.H."/>
            <person name="Karst S.M."/>
            <person name="Dueholm M.S."/>
            <person name="Nielsen P.H."/>
            <person name="Albertsen M."/>
        </authorList>
    </citation>
    <scope>NUCLEOTIDE SEQUENCE [LARGE SCALE GENOMIC DNA]</scope>
    <source>
        <strain evidence="1">AalE_18-Q3-R2-46_BAT3C.188</strain>
        <strain evidence="2">Ega_18-Q3-R5-49_MAXAC.001</strain>
        <strain evidence="3">Ribe_18-Q3-R11-54_MAXAC.001</strain>
    </source>
</reference>
<gene>
    <name evidence="1" type="ORF">IPF40_08835</name>
    <name evidence="2" type="ORF">IPI13_01415</name>
    <name evidence="3" type="ORF">IPP00_14055</name>
</gene>
<dbReference type="Proteomes" id="UP000886632">
    <property type="component" value="Unassembled WGS sequence"/>
</dbReference>
<accession>A0A934X4V2</accession>
<evidence type="ECO:0000313" key="4">
    <source>
        <dbReference type="Proteomes" id="UP000718281"/>
    </source>
</evidence>
<evidence type="ECO:0000313" key="3">
    <source>
        <dbReference type="EMBL" id="MBL0005041.1"/>
    </source>
</evidence>
<dbReference type="EMBL" id="JADKGK010000024">
    <property type="protein sequence ID" value="MBL0005041.1"/>
    <property type="molecule type" value="Genomic_DNA"/>
</dbReference>
<evidence type="ECO:0000313" key="5">
    <source>
        <dbReference type="Proteomes" id="UP000726105"/>
    </source>
</evidence>
<name>A0A934X4V2_9MICO</name>
<dbReference type="EMBL" id="JADIXZ010000004">
    <property type="protein sequence ID" value="MBK6301141.1"/>
    <property type="molecule type" value="Genomic_DNA"/>
</dbReference>
<evidence type="ECO:0000313" key="1">
    <source>
        <dbReference type="EMBL" id="MBK6301141.1"/>
    </source>
</evidence>
<dbReference type="Proteomes" id="UP000726105">
    <property type="component" value="Unassembled WGS sequence"/>
</dbReference>
<dbReference type="AlphaFoldDB" id="A0A934X4V2"/>
<dbReference type="EMBL" id="JADJIB010000001">
    <property type="protein sequence ID" value="MBK7271869.1"/>
    <property type="molecule type" value="Genomic_DNA"/>
</dbReference>
<proteinExistence type="predicted"/>
<evidence type="ECO:0000313" key="2">
    <source>
        <dbReference type="EMBL" id="MBK7271869.1"/>
    </source>
</evidence>
<protein>
    <submittedName>
        <fullName evidence="1">Uncharacterized protein</fullName>
    </submittedName>
</protein>